<evidence type="ECO:0000313" key="3">
    <source>
        <dbReference type="Proteomes" id="UP001596052"/>
    </source>
</evidence>
<proteinExistence type="predicted"/>
<dbReference type="PANTHER" id="PTHR34512">
    <property type="entry name" value="CELL SURFACE PROTEIN"/>
    <property type="match status" value="1"/>
</dbReference>
<evidence type="ECO:0000313" key="2">
    <source>
        <dbReference type="EMBL" id="MFC5454664.1"/>
    </source>
</evidence>
<dbReference type="EMBL" id="JBHSMQ010000002">
    <property type="protein sequence ID" value="MFC5454664.1"/>
    <property type="molecule type" value="Genomic_DNA"/>
</dbReference>
<dbReference type="InterPro" id="IPR015943">
    <property type="entry name" value="WD40/YVTN_repeat-like_dom_sf"/>
</dbReference>
<dbReference type="SUPFAM" id="SSF50998">
    <property type="entry name" value="Quinoprotein alcohol dehydrogenase-like"/>
    <property type="match status" value="1"/>
</dbReference>
<dbReference type="PANTHER" id="PTHR34512:SF30">
    <property type="entry name" value="OUTER MEMBRANE PROTEIN ASSEMBLY FACTOR BAMB"/>
    <property type="match status" value="1"/>
</dbReference>
<comment type="caution">
    <text evidence="2">The sequence shown here is derived from an EMBL/GenBank/DDBJ whole genome shotgun (WGS) entry which is preliminary data.</text>
</comment>
<dbReference type="Pfam" id="PF13360">
    <property type="entry name" value="PQQ_2"/>
    <property type="match status" value="1"/>
</dbReference>
<dbReference type="SMART" id="SM00564">
    <property type="entry name" value="PQQ"/>
    <property type="match status" value="3"/>
</dbReference>
<dbReference type="InterPro" id="IPR002372">
    <property type="entry name" value="PQQ_rpt_dom"/>
</dbReference>
<dbReference type="InterPro" id="IPR018391">
    <property type="entry name" value="PQQ_b-propeller_rpt"/>
</dbReference>
<reference evidence="3" key="1">
    <citation type="journal article" date="2019" name="Int. J. Syst. Evol. Microbiol.">
        <title>The Global Catalogue of Microorganisms (GCM) 10K type strain sequencing project: providing services to taxonomists for standard genome sequencing and annotation.</title>
        <authorList>
            <consortium name="The Broad Institute Genomics Platform"/>
            <consortium name="The Broad Institute Genome Sequencing Center for Infectious Disease"/>
            <person name="Wu L."/>
            <person name="Ma J."/>
        </authorList>
    </citation>
    <scope>NUCLEOTIDE SEQUENCE [LARGE SCALE GENOMIC DNA]</scope>
    <source>
        <strain evidence="3">CGMCC 4.1469</strain>
    </source>
</reference>
<organism evidence="2 3">
    <name type="scientific">Prosthecobacter fluviatilis</name>
    <dbReference type="NCBI Taxonomy" id="445931"/>
    <lineage>
        <taxon>Bacteria</taxon>
        <taxon>Pseudomonadati</taxon>
        <taxon>Verrucomicrobiota</taxon>
        <taxon>Verrucomicrobiia</taxon>
        <taxon>Verrucomicrobiales</taxon>
        <taxon>Verrucomicrobiaceae</taxon>
        <taxon>Prosthecobacter</taxon>
    </lineage>
</organism>
<evidence type="ECO:0000259" key="1">
    <source>
        <dbReference type="Pfam" id="PF13360"/>
    </source>
</evidence>
<dbReference type="Proteomes" id="UP001596052">
    <property type="component" value="Unassembled WGS sequence"/>
</dbReference>
<feature type="domain" description="Pyrrolo-quinoline quinone repeat" evidence="1">
    <location>
        <begin position="81"/>
        <end position="238"/>
    </location>
</feature>
<sequence>MKKILAFFWISAVASAADEWPRWRGPNADGRWNPQGIPADFAKKEPERLWKKEIGAGFGGVTASGGKVYVMDRVKTPKEIERVLCFDAESGSTLWQHSWEVSYGGMEYGTGPRASVSISEGKAYALGATGVAACLEAETGRVIWQVDTVQTFGAKLPKWGFAASPVIDGSRVLLHVGADAGSVIALDKNSGKEVWRGGPDPAGYCTPEIITHAGARQLIAWGPENVQSLDPDNGRLNWTFPYKITYGVSIAQPLYHDGMLLVSGYWHGAKALQLGEKSADLLWENQAEICGLMSAPLFKDGVVYMLDKSRGLQAFELKTGKILWSDGNTLTPKGGNPQMSLVWMQESASLAALLNADGELVYVILQPDKHVELARWQIIGKTWAHPAFAGNRIFARSDKELSAWRLW</sequence>
<gene>
    <name evidence="2" type="ORF">ACFQDI_07370</name>
</gene>
<name>A0ABW0KMU1_9BACT</name>
<dbReference type="RefSeq" id="WP_377164971.1">
    <property type="nucleotide sequence ID" value="NZ_JBHSMQ010000002.1"/>
</dbReference>
<protein>
    <submittedName>
        <fullName evidence="2">PQQ-binding-like beta-propeller repeat protein</fullName>
    </submittedName>
</protein>
<dbReference type="InterPro" id="IPR011047">
    <property type="entry name" value="Quinoprotein_ADH-like_sf"/>
</dbReference>
<accession>A0ABW0KMU1</accession>
<keyword evidence="3" id="KW-1185">Reference proteome</keyword>
<dbReference type="Gene3D" id="2.130.10.10">
    <property type="entry name" value="YVTN repeat-like/Quinoprotein amine dehydrogenase"/>
    <property type="match status" value="1"/>
</dbReference>